<sequence length="799" mass="90431">METHGISVEGHLVALSHTFKICSDVLFLMEILSAEEVKHILVRRKSQLTWHQQLDITSKYMVTHLKPDVLYKGKHNIPIFHATRKSELIFIETDEVPKLRNMCNDQSLISYKGTVTSVLDEDIGIYQLDGRTQLVISYIHDITGEIWNMSEDSKDQELFSNRSSEKEKYKFLKAGDKIMIFHAHFAKFDGTPSLTCCGRSLVLKERQSLVSPVGNRSPNATLDMLHYYNFGIHGLKWLAEVRDHLVSVLCPGIVERKHILRRKHNGERSILTQLLRLAADRQLISANPRSLTLEFLSLTHQCVLDKDFEAPFTLLSVLELESSANMNECDNEEKQKVWSYNIDHHEPSRAVIGMLQLGQNGVLQLRDQHADIDLVVVGNKEDLLEKAAPDLSSFLPSIHNPRRRYLKDILGQPASSFQTFATIGRVCKVSFCCVCNFCNAEMVGSSCTYVGCHAQGSGKVVASAQVVIDDGTGTAMVFISSVEHVKVLLQLTPHQYSLLSQEIVSSSHSLSYTSRFKDTDADVAPGKLEGDHMYRVIPEDDSSLEVSSPRDQQSPILPPGAPQRKETDKTARRKQEKLRSREEARQREEERKRAKDEEKLKKAAEKEKEREKKKAAKGSSKSAAKGPPQPTLEDFVQNAVTLPGEVHVEQLTTKFKEDSSVNFAELDIPVNAYSSEGLQQLPPLLPQNQLLELTTIASIGDRSLRLLRLKEMLTGLPSVNFEVLKFIFQHFVRVAENCKLNSMDSKNLAICWWPTLLHTLQFTDISEFESQRPHIEDIIQTMIDQFPFLFQGKEDYVMV</sequence>
<dbReference type="GO" id="GO:0005096">
    <property type="term" value="F:GTPase activator activity"/>
    <property type="evidence" value="ECO:0007669"/>
    <property type="project" value="TreeGrafter"/>
</dbReference>
<comment type="caution">
    <text evidence="3">The sequence shown here is derived from an EMBL/GenBank/DDBJ whole genome shotgun (WGS) entry which is preliminary data.</text>
</comment>
<protein>
    <recommendedName>
        <fullName evidence="2">Rho-GAP domain-containing protein</fullName>
    </recommendedName>
</protein>
<dbReference type="GO" id="GO:0008361">
    <property type="term" value="P:regulation of cell size"/>
    <property type="evidence" value="ECO:0007669"/>
    <property type="project" value="TreeGrafter"/>
</dbReference>
<dbReference type="PANTHER" id="PTHR46005:SF4">
    <property type="entry name" value="RHO GTPASE-ACTIVATING PROTEIN 190"/>
    <property type="match status" value="1"/>
</dbReference>
<accession>A0A423TCS8</accession>
<dbReference type="PROSITE" id="PS50238">
    <property type="entry name" value="RHOGAP"/>
    <property type="match status" value="1"/>
</dbReference>
<reference evidence="3 4" key="2">
    <citation type="submission" date="2019-01" db="EMBL/GenBank/DDBJ databases">
        <title>The decoding of complex shrimp genome reveals the adaptation for benthos swimmer, frequently molting mechanism and breeding impact on genome.</title>
        <authorList>
            <person name="Sun Y."/>
            <person name="Gao Y."/>
            <person name="Yu Y."/>
        </authorList>
    </citation>
    <scope>NUCLEOTIDE SEQUENCE [LARGE SCALE GENOMIC DNA]</scope>
    <source>
        <tissue evidence="3">Muscle</tissue>
    </source>
</reference>
<organism evidence="3 4">
    <name type="scientific">Penaeus vannamei</name>
    <name type="common">Whiteleg shrimp</name>
    <name type="synonym">Litopenaeus vannamei</name>
    <dbReference type="NCBI Taxonomy" id="6689"/>
    <lineage>
        <taxon>Eukaryota</taxon>
        <taxon>Metazoa</taxon>
        <taxon>Ecdysozoa</taxon>
        <taxon>Arthropoda</taxon>
        <taxon>Crustacea</taxon>
        <taxon>Multicrustacea</taxon>
        <taxon>Malacostraca</taxon>
        <taxon>Eumalacostraca</taxon>
        <taxon>Eucarida</taxon>
        <taxon>Decapoda</taxon>
        <taxon>Dendrobranchiata</taxon>
        <taxon>Penaeoidea</taxon>
        <taxon>Penaeidae</taxon>
        <taxon>Penaeus</taxon>
    </lineage>
</organism>
<name>A0A423TCS8_PENVA</name>
<feature type="compositionally biased region" description="Polar residues" evidence="1">
    <location>
        <begin position="544"/>
        <end position="555"/>
    </location>
</feature>
<dbReference type="STRING" id="6689.A0A423TCS8"/>
<evidence type="ECO:0000259" key="2">
    <source>
        <dbReference type="PROSITE" id="PS50238"/>
    </source>
</evidence>
<feature type="domain" description="Rho-GAP" evidence="2">
    <location>
        <begin position="598"/>
        <end position="790"/>
    </location>
</feature>
<dbReference type="InterPro" id="IPR000198">
    <property type="entry name" value="RhoGAP_dom"/>
</dbReference>
<keyword evidence="4" id="KW-1185">Reference proteome</keyword>
<dbReference type="SUPFAM" id="SSF48350">
    <property type="entry name" value="GTPase activation domain, GAP"/>
    <property type="match status" value="1"/>
</dbReference>
<evidence type="ECO:0000313" key="4">
    <source>
        <dbReference type="Proteomes" id="UP000283509"/>
    </source>
</evidence>
<dbReference type="Pfam" id="PF00620">
    <property type="entry name" value="RhoGAP"/>
    <property type="match status" value="1"/>
</dbReference>
<reference evidence="3 4" key="1">
    <citation type="submission" date="2018-04" db="EMBL/GenBank/DDBJ databases">
        <authorList>
            <person name="Zhang X."/>
            <person name="Yuan J."/>
            <person name="Li F."/>
            <person name="Xiang J."/>
        </authorList>
    </citation>
    <scope>NUCLEOTIDE SEQUENCE [LARGE SCALE GENOMIC DNA]</scope>
    <source>
        <tissue evidence="3">Muscle</tissue>
    </source>
</reference>
<dbReference type="Gene3D" id="1.10.555.10">
    <property type="entry name" value="Rho GTPase activation protein"/>
    <property type="match status" value="1"/>
</dbReference>
<dbReference type="Proteomes" id="UP000283509">
    <property type="component" value="Unassembled WGS sequence"/>
</dbReference>
<feature type="compositionally biased region" description="Basic and acidic residues" evidence="1">
    <location>
        <begin position="577"/>
        <end position="612"/>
    </location>
</feature>
<evidence type="ECO:0000313" key="3">
    <source>
        <dbReference type="EMBL" id="ROT74300.1"/>
    </source>
</evidence>
<dbReference type="InterPro" id="IPR008936">
    <property type="entry name" value="Rho_GTPase_activation_prot"/>
</dbReference>
<dbReference type="PANTHER" id="PTHR46005">
    <property type="entry name" value="RHO GTPASE-ACTIVATING PROTEIN 190"/>
    <property type="match status" value="1"/>
</dbReference>
<dbReference type="SMART" id="SM00324">
    <property type="entry name" value="RhoGAP"/>
    <property type="match status" value="1"/>
</dbReference>
<gene>
    <name evidence="3" type="ORF">C7M84_007202</name>
</gene>
<dbReference type="InterPro" id="IPR051978">
    <property type="entry name" value="Rho-GAP_domain"/>
</dbReference>
<feature type="region of interest" description="Disordered" evidence="1">
    <location>
        <begin position="541"/>
        <end position="632"/>
    </location>
</feature>
<dbReference type="OrthoDB" id="9994905at2759"/>
<dbReference type="EMBL" id="QCYY01001913">
    <property type="protein sequence ID" value="ROT74300.1"/>
    <property type="molecule type" value="Genomic_DNA"/>
</dbReference>
<evidence type="ECO:0000256" key="1">
    <source>
        <dbReference type="SAM" id="MobiDB-lite"/>
    </source>
</evidence>
<dbReference type="GO" id="GO:0007266">
    <property type="term" value="P:Rho protein signal transduction"/>
    <property type="evidence" value="ECO:0007669"/>
    <property type="project" value="TreeGrafter"/>
</dbReference>
<proteinExistence type="predicted"/>
<dbReference type="GO" id="GO:0050770">
    <property type="term" value="P:regulation of axonogenesis"/>
    <property type="evidence" value="ECO:0007669"/>
    <property type="project" value="TreeGrafter"/>
</dbReference>
<dbReference type="GO" id="GO:0005829">
    <property type="term" value="C:cytosol"/>
    <property type="evidence" value="ECO:0007669"/>
    <property type="project" value="TreeGrafter"/>
</dbReference>
<dbReference type="AlphaFoldDB" id="A0A423TCS8"/>